<dbReference type="EMBL" id="JADNYJ010000007">
    <property type="protein sequence ID" value="KAF8910193.1"/>
    <property type="molecule type" value="Genomic_DNA"/>
</dbReference>
<keyword evidence="3" id="KW-1185">Reference proteome</keyword>
<dbReference type="Proteomes" id="UP000724874">
    <property type="component" value="Unassembled WGS sequence"/>
</dbReference>
<sequence length="169" mass="18733">MTPEHIIDSAKLADFYTNGFQDKKYTHQARVHVPATPTTTANNSTPAVQSAPTLFDLLNTENIEPSSVDIEAVEEQLFNHPDPYDLDETEHVDDALRRDHTVVRSSDTFDITEFIKLEEPALKELILNVDSQGPGAQSPVEKKGAEKEMTGTPGDWSIDSFFMGEAAED</sequence>
<evidence type="ECO:0000313" key="2">
    <source>
        <dbReference type="EMBL" id="KAF8910193.1"/>
    </source>
</evidence>
<gene>
    <name evidence="2" type="ORF">CPB84DRAFT_1821597</name>
</gene>
<feature type="compositionally biased region" description="Basic and acidic residues" evidence="1">
    <location>
        <begin position="140"/>
        <end position="149"/>
    </location>
</feature>
<accession>A0A9P5NVP7</accession>
<dbReference type="AlphaFoldDB" id="A0A9P5NVP7"/>
<protein>
    <submittedName>
        <fullName evidence="2">Uncharacterized protein</fullName>
    </submittedName>
</protein>
<dbReference type="OrthoDB" id="3060808at2759"/>
<proteinExistence type="predicted"/>
<evidence type="ECO:0000313" key="3">
    <source>
        <dbReference type="Proteomes" id="UP000724874"/>
    </source>
</evidence>
<evidence type="ECO:0000256" key="1">
    <source>
        <dbReference type="SAM" id="MobiDB-lite"/>
    </source>
</evidence>
<feature type="region of interest" description="Disordered" evidence="1">
    <location>
        <begin position="130"/>
        <end position="169"/>
    </location>
</feature>
<reference evidence="2" key="1">
    <citation type="submission" date="2020-11" db="EMBL/GenBank/DDBJ databases">
        <authorList>
            <consortium name="DOE Joint Genome Institute"/>
            <person name="Ahrendt S."/>
            <person name="Riley R."/>
            <person name="Andreopoulos W."/>
            <person name="LaButti K."/>
            <person name="Pangilinan J."/>
            <person name="Ruiz-duenas F.J."/>
            <person name="Barrasa J.M."/>
            <person name="Sanchez-Garcia M."/>
            <person name="Camarero S."/>
            <person name="Miyauchi S."/>
            <person name="Serrano A."/>
            <person name="Linde D."/>
            <person name="Babiker R."/>
            <person name="Drula E."/>
            <person name="Ayuso-Fernandez I."/>
            <person name="Pacheco R."/>
            <person name="Padilla G."/>
            <person name="Ferreira P."/>
            <person name="Barriuso J."/>
            <person name="Kellner H."/>
            <person name="Castanera R."/>
            <person name="Alfaro M."/>
            <person name="Ramirez L."/>
            <person name="Pisabarro A.G."/>
            <person name="Kuo A."/>
            <person name="Tritt A."/>
            <person name="Lipzen A."/>
            <person name="He G."/>
            <person name="Yan M."/>
            <person name="Ng V."/>
            <person name="Cullen D."/>
            <person name="Martin F."/>
            <person name="Rosso M.-N."/>
            <person name="Henrissat B."/>
            <person name="Hibbett D."/>
            <person name="Martinez A.T."/>
            <person name="Grigoriev I.V."/>
        </authorList>
    </citation>
    <scope>NUCLEOTIDE SEQUENCE</scope>
    <source>
        <strain evidence="2">AH 44721</strain>
    </source>
</reference>
<comment type="caution">
    <text evidence="2">The sequence shown here is derived from an EMBL/GenBank/DDBJ whole genome shotgun (WGS) entry which is preliminary data.</text>
</comment>
<organism evidence="2 3">
    <name type="scientific">Gymnopilus junonius</name>
    <name type="common">Spectacular rustgill mushroom</name>
    <name type="synonym">Gymnopilus spectabilis subsp. junonius</name>
    <dbReference type="NCBI Taxonomy" id="109634"/>
    <lineage>
        <taxon>Eukaryota</taxon>
        <taxon>Fungi</taxon>
        <taxon>Dikarya</taxon>
        <taxon>Basidiomycota</taxon>
        <taxon>Agaricomycotina</taxon>
        <taxon>Agaricomycetes</taxon>
        <taxon>Agaricomycetidae</taxon>
        <taxon>Agaricales</taxon>
        <taxon>Agaricineae</taxon>
        <taxon>Hymenogastraceae</taxon>
        <taxon>Gymnopilus</taxon>
    </lineage>
</organism>
<name>A0A9P5NVP7_GYMJU</name>